<dbReference type="GO" id="GO:0043165">
    <property type="term" value="P:Gram-negative-bacterium-type cell outer membrane assembly"/>
    <property type="evidence" value="ECO:0007669"/>
    <property type="project" value="UniProtKB-UniRule"/>
</dbReference>
<evidence type="ECO:0000313" key="8">
    <source>
        <dbReference type="Proteomes" id="UP000587991"/>
    </source>
</evidence>
<feature type="domain" description="Pyrrolo-quinoline quinone repeat" evidence="6">
    <location>
        <begin position="77"/>
        <end position="300"/>
    </location>
</feature>
<dbReference type="NCBIfam" id="TIGR03300">
    <property type="entry name" value="assembly_YfgL"/>
    <property type="match status" value="1"/>
</dbReference>
<dbReference type="SUPFAM" id="SSF50998">
    <property type="entry name" value="Quinoprotein alcohol dehydrogenase-like"/>
    <property type="match status" value="1"/>
</dbReference>
<keyword evidence="8" id="KW-1185">Reference proteome</keyword>
<evidence type="ECO:0000259" key="6">
    <source>
        <dbReference type="Pfam" id="PF13360"/>
    </source>
</evidence>
<evidence type="ECO:0000256" key="2">
    <source>
        <dbReference type="ARBA" id="ARBA00023136"/>
    </source>
</evidence>
<sequence length="374" mass="38884">MAFTTRILLAAAATAALGGCSLWTSGEKANPPTPLSEFVPSASLDVRFQSQVGSAGDFWFSPDETQGRAFAAGTDGLIRQVDGGVAISVGKPLSAGVGAGGGKVVVVSARGELMAYEANGRPAWQTAVGSEVLAAPLVGETTVLVRTGDGKLTGYGLGNGARKWQISRNQPALALRGYSAGTLDQDTAYVGLGGGKLLAIDLTRGTILWEATVALPRGATELERVTDVVGAPAVYGQQVCAVAYQGKVACFDARNGQQQWSRDISSERGLSMDARNVYVTDSNGSIVAFDRRNGASAWKQDRLRYRAVSGPASLGRFVLVADGLGVLHALSADDGHLVARRQLDGSAVVAQPRVMNETVLVQTSNGSVYGISLR</sequence>
<keyword evidence="4" id="KW-0449">Lipoprotein</keyword>
<dbReference type="Pfam" id="PF13360">
    <property type="entry name" value="PQQ_2"/>
    <property type="match status" value="2"/>
</dbReference>
<dbReference type="GO" id="GO:0009279">
    <property type="term" value="C:cell outer membrane"/>
    <property type="evidence" value="ECO:0007669"/>
    <property type="project" value="UniProtKB-SubCell"/>
</dbReference>
<evidence type="ECO:0000313" key="7">
    <source>
        <dbReference type="EMBL" id="NLR75401.1"/>
    </source>
</evidence>
<name>A0A847S0K1_9NEIS</name>
<keyword evidence="3 4" id="KW-0998">Cell outer membrane</keyword>
<proteinExistence type="inferred from homology"/>
<dbReference type="InterPro" id="IPR017687">
    <property type="entry name" value="BamB"/>
</dbReference>
<dbReference type="HAMAP" id="MF_00923">
    <property type="entry name" value="OM_assembly_BamB"/>
    <property type="match status" value="1"/>
</dbReference>
<dbReference type="InterPro" id="IPR018391">
    <property type="entry name" value="PQQ_b-propeller_rpt"/>
</dbReference>
<comment type="subcellular location">
    <subcellularLocation>
        <location evidence="4">Cell outer membrane</location>
        <topology evidence="4">Lipid-anchor</topology>
    </subcellularLocation>
</comment>
<evidence type="ECO:0000256" key="4">
    <source>
        <dbReference type="HAMAP-Rule" id="MF_00923"/>
    </source>
</evidence>
<comment type="subunit">
    <text evidence="4">Part of the Bam complex.</text>
</comment>
<gene>
    <name evidence="4 7" type="primary">bamB</name>
    <name evidence="7" type="ORF">HF682_09540</name>
</gene>
<dbReference type="Proteomes" id="UP000587991">
    <property type="component" value="Unassembled WGS sequence"/>
</dbReference>
<dbReference type="PANTHER" id="PTHR34512">
    <property type="entry name" value="CELL SURFACE PROTEIN"/>
    <property type="match status" value="1"/>
</dbReference>
<feature type="chain" id="PRO_5032474273" description="Outer membrane protein assembly factor BamB" evidence="5">
    <location>
        <begin position="16"/>
        <end position="374"/>
    </location>
</feature>
<evidence type="ECO:0000256" key="1">
    <source>
        <dbReference type="ARBA" id="ARBA00022729"/>
    </source>
</evidence>
<organism evidence="7 8">
    <name type="scientific">Leeia aquatica</name>
    <dbReference type="NCBI Taxonomy" id="2725557"/>
    <lineage>
        <taxon>Bacteria</taxon>
        <taxon>Pseudomonadati</taxon>
        <taxon>Pseudomonadota</taxon>
        <taxon>Betaproteobacteria</taxon>
        <taxon>Neisseriales</taxon>
        <taxon>Leeiaceae</taxon>
        <taxon>Leeia</taxon>
    </lineage>
</organism>
<reference evidence="7 8" key="1">
    <citation type="submission" date="2020-04" db="EMBL/GenBank/DDBJ databases">
        <title>Draft genome of Leeia sp. IMCC25680.</title>
        <authorList>
            <person name="Song J."/>
            <person name="Cho J.-C."/>
        </authorList>
    </citation>
    <scope>NUCLEOTIDE SEQUENCE [LARGE SCALE GENOMIC DNA]</scope>
    <source>
        <strain evidence="7 8">IMCC25680</strain>
    </source>
</reference>
<feature type="signal peptide" evidence="5">
    <location>
        <begin position="1"/>
        <end position="15"/>
    </location>
</feature>
<evidence type="ECO:0000256" key="5">
    <source>
        <dbReference type="SAM" id="SignalP"/>
    </source>
</evidence>
<evidence type="ECO:0000256" key="3">
    <source>
        <dbReference type="ARBA" id="ARBA00023237"/>
    </source>
</evidence>
<feature type="domain" description="Pyrrolo-quinoline quinone repeat" evidence="6">
    <location>
        <begin position="309"/>
        <end position="372"/>
    </location>
</feature>
<keyword evidence="4" id="KW-0564">Palmitate</keyword>
<dbReference type="PROSITE" id="PS51257">
    <property type="entry name" value="PROKAR_LIPOPROTEIN"/>
    <property type="match status" value="1"/>
</dbReference>
<dbReference type="GO" id="GO:0051205">
    <property type="term" value="P:protein insertion into membrane"/>
    <property type="evidence" value="ECO:0007669"/>
    <property type="project" value="UniProtKB-UniRule"/>
</dbReference>
<dbReference type="SMART" id="SM00564">
    <property type="entry name" value="PQQ"/>
    <property type="match status" value="6"/>
</dbReference>
<dbReference type="PANTHER" id="PTHR34512:SF30">
    <property type="entry name" value="OUTER MEMBRANE PROTEIN ASSEMBLY FACTOR BAMB"/>
    <property type="match status" value="1"/>
</dbReference>
<accession>A0A847S0K1</accession>
<protein>
    <recommendedName>
        <fullName evidence="4">Outer membrane protein assembly factor BamB</fullName>
    </recommendedName>
</protein>
<dbReference type="InterPro" id="IPR002372">
    <property type="entry name" value="PQQ_rpt_dom"/>
</dbReference>
<dbReference type="InterPro" id="IPR015943">
    <property type="entry name" value="WD40/YVTN_repeat-like_dom_sf"/>
</dbReference>
<keyword evidence="2 4" id="KW-0472">Membrane</keyword>
<dbReference type="InterPro" id="IPR011047">
    <property type="entry name" value="Quinoprotein_ADH-like_sf"/>
</dbReference>
<dbReference type="AlphaFoldDB" id="A0A847S0K1"/>
<dbReference type="EMBL" id="JABAIM010000002">
    <property type="protein sequence ID" value="NLR75401.1"/>
    <property type="molecule type" value="Genomic_DNA"/>
</dbReference>
<comment type="caution">
    <text evidence="7">The sequence shown here is derived from an EMBL/GenBank/DDBJ whole genome shotgun (WGS) entry which is preliminary data.</text>
</comment>
<dbReference type="RefSeq" id="WP_168877073.1">
    <property type="nucleotide sequence ID" value="NZ_JABAIM010000002.1"/>
</dbReference>
<keyword evidence="1 4" id="KW-0732">Signal</keyword>
<dbReference type="Gene3D" id="2.130.10.10">
    <property type="entry name" value="YVTN repeat-like/Quinoprotein amine dehydrogenase"/>
    <property type="match status" value="1"/>
</dbReference>
<comment type="similarity">
    <text evidence="4">Belongs to the BamB family.</text>
</comment>
<comment type="function">
    <text evidence="4">Part of the outer membrane protein assembly complex, which is involved in assembly and insertion of beta-barrel proteins into the outer membrane.</text>
</comment>